<dbReference type="EMBL" id="JAESDN010000010">
    <property type="protein sequence ID" value="KAG7044434.1"/>
    <property type="molecule type" value="Genomic_DNA"/>
</dbReference>
<dbReference type="PANTHER" id="PTHR38123:SF6">
    <property type="entry name" value="CELL WALL SERINE-THREONINE-RICH GALACTOMANNOPROTEIN MP1 (AFU_ORTHOLOGUE AFUA_4G03240)"/>
    <property type="match status" value="1"/>
</dbReference>
<feature type="transmembrane region" description="Helical" evidence="2">
    <location>
        <begin position="277"/>
        <end position="300"/>
    </location>
</feature>
<keyword evidence="2" id="KW-0812">Transmembrane</keyword>
<dbReference type="GO" id="GO:0005576">
    <property type="term" value="C:extracellular region"/>
    <property type="evidence" value="ECO:0007669"/>
    <property type="project" value="TreeGrafter"/>
</dbReference>
<evidence type="ECO:0000313" key="3">
    <source>
        <dbReference type="EMBL" id="KAG7044434.1"/>
    </source>
</evidence>
<organism evidence="3 4">
    <name type="scientific">Colletotrichum scovillei</name>
    <dbReference type="NCBI Taxonomy" id="1209932"/>
    <lineage>
        <taxon>Eukaryota</taxon>
        <taxon>Fungi</taxon>
        <taxon>Dikarya</taxon>
        <taxon>Ascomycota</taxon>
        <taxon>Pezizomycotina</taxon>
        <taxon>Sordariomycetes</taxon>
        <taxon>Hypocreomycetidae</taxon>
        <taxon>Glomerellales</taxon>
        <taxon>Glomerellaceae</taxon>
        <taxon>Colletotrichum</taxon>
        <taxon>Colletotrichum acutatum species complex</taxon>
    </lineage>
</organism>
<evidence type="ECO:0000313" key="4">
    <source>
        <dbReference type="Proteomes" id="UP000699042"/>
    </source>
</evidence>
<reference evidence="3" key="1">
    <citation type="submission" date="2021-05" db="EMBL/GenBank/DDBJ databases">
        <title>Comparative genomics of three Colletotrichum scovillei strains and genetic complementation revealed genes involved fungal growth and virulence on chili pepper.</title>
        <authorList>
            <person name="Hsieh D.-K."/>
            <person name="Chuang S.-C."/>
            <person name="Chen C.-Y."/>
            <person name="Chao Y.-T."/>
            <person name="Lu M.-Y.J."/>
            <person name="Lee M.-H."/>
            <person name="Shih M.-C."/>
        </authorList>
    </citation>
    <scope>NUCLEOTIDE SEQUENCE</scope>
    <source>
        <strain evidence="3">Coll-153</strain>
    </source>
</reference>
<feature type="compositionally biased region" description="Low complexity" evidence="1">
    <location>
        <begin position="224"/>
        <end position="236"/>
    </location>
</feature>
<dbReference type="InterPro" id="IPR021054">
    <property type="entry name" value="Cell_wall_mannoprotein_1"/>
</dbReference>
<keyword evidence="2" id="KW-1133">Transmembrane helix</keyword>
<keyword evidence="4" id="KW-1185">Reference proteome</keyword>
<sequence>MSRLSVNSIKTATRLQKPASSSAPTSLVTSHSLITLIPTTIKMKFTTPIVFLAAGVIATPTPELCARELSQVNTIMTTVLNGIQSLDGSICAYAGGDGKDLEDASSTMLTTIRTATYNAVAMLALTMDEAIAFQPLSDELNAAGDKLLVDLSDKVPSFAQAGICDSTLSWVAQIGGNVHTLMTSISTKFPAGGKGGDEITHFDGIFQEMQDKLSTCATGGKGSSSGSSGSSGSSSGAGNDNKGVGTATKAVTAATATASVTAHTNGTRGASPTATTVVTAGAALMTFSGAGLAAAIFALVL</sequence>
<gene>
    <name evidence="3" type="ORF">JMJ77_003896</name>
</gene>
<protein>
    <submittedName>
        <fullName evidence="3">Cell wall protein</fullName>
    </submittedName>
</protein>
<evidence type="ECO:0000256" key="1">
    <source>
        <dbReference type="SAM" id="MobiDB-lite"/>
    </source>
</evidence>
<feature type="region of interest" description="Disordered" evidence="1">
    <location>
        <begin position="216"/>
        <end position="243"/>
    </location>
</feature>
<dbReference type="Pfam" id="PF12296">
    <property type="entry name" value="HsbA"/>
    <property type="match status" value="1"/>
</dbReference>
<dbReference type="PANTHER" id="PTHR38123">
    <property type="entry name" value="CELL WALL SERINE-THREONINE-RICH GALACTOMANNOPROTEIN MP1 (AFU_ORTHOLOGUE AFUA_4G03240)"/>
    <property type="match status" value="1"/>
</dbReference>
<name>A0A9P7QVW4_9PEZI</name>
<proteinExistence type="predicted"/>
<comment type="caution">
    <text evidence="3">The sequence shown here is derived from an EMBL/GenBank/DDBJ whole genome shotgun (WGS) entry which is preliminary data.</text>
</comment>
<dbReference type="Proteomes" id="UP000699042">
    <property type="component" value="Unassembled WGS sequence"/>
</dbReference>
<dbReference type="AlphaFoldDB" id="A0A9P7QVW4"/>
<keyword evidence="2" id="KW-0472">Membrane</keyword>
<accession>A0A9P7QVW4</accession>
<dbReference type="Gene3D" id="1.20.1280.140">
    <property type="match status" value="1"/>
</dbReference>
<evidence type="ECO:0000256" key="2">
    <source>
        <dbReference type="SAM" id="Phobius"/>
    </source>
</evidence>